<dbReference type="Pfam" id="PF00581">
    <property type="entry name" value="Rhodanese"/>
    <property type="match status" value="1"/>
</dbReference>
<dbReference type="InterPro" id="IPR036873">
    <property type="entry name" value="Rhodanese-like_dom_sf"/>
</dbReference>
<keyword evidence="4" id="KW-1185">Reference proteome</keyword>
<evidence type="ECO:0000256" key="1">
    <source>
        <dbReference type="SAM" id="SignalP"/>
    </source>
</evidence>
<protein>
    <submittedName>
        <fullName evidence="3">Sulfurtransferase</fullName>
    </submittedName>
</protein>
<accession>A0A2G1QRM6</accession>
<gene>
    <name evidence="3" type="ORF">CSC94_05590</name>
</gene>
<reference evidence="3 4" key="1">
    <citation type="submission" date="2017-10" db="EMBL/GenBank/DDBJ databases">
        <title>Sedimentibacterium mangrovi gen. nov., sp. nov., a novel member of family Phyllobacteriacea isolated from mangrove sediment.</title>
        <authorList>
            <person name="Liao H."/>
            <person name="Tian Y."/>
        </authorList>
    </citation>
    <scope>NUCLEOTIDE SEQUENCE [LARGE SCALE GENOMIC DNA]</scope>
    <source>
        <strain evidence="3 4">X9-2-2</strain>
    </source>
</reference>
<evidence type="ECO:0000313" key="4">
    <source>
        <dbReference type="Proteomes" id="UP000221168"/>
    </source>
</evidence>
<dbReference type="GO" id="GO:0016740">
    <property type="term" value="F:transferase activity"/>
    <property type="evidence" value="ECO:0007669"/>
    <property type="project" value="UniProtKB-KW"/>
</dbReference>
<dbReference type="PROSITE" id="PS50206">
    <property type="entry name" value="RHODANESE_3"/>
    <property type="match status" value="1"/>
</dbReference>
<feature type="chain" id="PRO_5013605493" evidence="1">
    <location>
        <begin position="20"/>
        <end position="138"/>
    </location>
</feature>
<dbReference type="RefSeq" id="WP_099304675.1">
    <property type="nucleotide sequence ID" value="NZ_PDVP01000002.1"/>
</dbReference>
<comment type="caution">
    <text evidence="3">The sequence shown here is derived from an EMBL/GenBank/DDBJ whole genome shotgun (WGS) entry which is preliminary data.</text>
</comment>
<dbReference type="CDD" id="cd00158">
    <property type="entry name" value="RHOD"/>
    <property type="match status" value="1"/>
</dbReference>
<dbReference type="EMBL" id="PDVP01000002">
    <property type="protein sequence ID" value="PHP68131.1"/>
    <property type="molecule type" value="Genomic_DNA"/>
</dbReference>
<sequence>MRILTALLALLFSAVATFAAEKITPRQAYEAIGKGSLVLVDIRTPGEWAETGIPEQATPIDMTAGDFVPRLKALLAGNPGKAVGFICRTGNRSNYLAGVLEKAGLTGVVDVTGGVAGNARVRGWMAEGLPMKTWCENC</sequence>
<name>A0A2G1QRM6_9HYPH</name>
<dbReference type="SUPFAM" id="SSF52821">
    <property type="entry name" value="Rhodanese/Cell cycle control phosphatase"/>
    <property type="match status" value="1"/>
</dbReference>
<dbReference type="Gene3D" id="3.40.250.10">
    <property type="entry name" value="Rhodanese-like domain"/>
    <property type="match status" value="1"/>
</dbReference>
<dbReference type="InterPro" id="IPR001763">
    <property type="entry name" value="Rhodanese-like_dom"/>
</dbReference>
<feature type="signal peptide" evidence="1">
    <location>
        <begin position="1"/>
        <end position="19"/>
    </location>
</feature>
<dbReference type="AlphaFoldDB" id="A0A2G1QRM6"/>
<feature type="domain" description="Rhodanese" evidence="2">
    <location>
        <begin position="33"/>
        <end position="133"/>
    </location>
</feature>
<evidence type="ECO:0000259" key="2">
    <source>
        <dbReference type="PROSITE" id="PS50206"/>
    </source>
</evidence>
<dbReference type="OrthoDB" id="9812109at2"/>
<organism evidence="3 4">
    <name type="scientific">Zhengella mangrovi</name>
    <dbReference type="NCBI Taxonomy" id="1982044"/>
    <lineage>
        <taxon>Bacteria</taxon>
        <taxon>Pseudomonadati</taxon>
        <taxon>Pseudomonadota</taxon>
        <taxon>Alphaproteobacteria</taxon>
        <taxon>Hyphomicrobiales</taxon>
        <taxon>Notoacmeibacteraceae</taxon>
        <taxon>Zhengella</taxon>
    </lineage>
</organism>
<evidence type="ECO:0000313" key="3">
    <source>
        <dbReference type="EMBL" id="PHP68131.1"/>
    </source>
</evidence>
<dbReference type="SMART" id="SM00450">
    <property type="entry name" value="RHOD"/>
    <property type="match status" value="1"/>
</dbReference>
<proteinExistence type="predicted"/>
<keyword evidence="1" id="KW-0732">Signal</keyword>
<keyword evidence="3" id="KW-0808">Transferase</keyword>
<dbReference type="Proteomes" id="UP000221168">
    <property type="component" value="Unassembled WGS sequence"/>
</dbReference>